<gene>
    <name evidence="13" type="primary">N</name>
</gene>
<evidence type="ECO:0000256" key="3">
    <source>
        <dbReference type="ARBA" id="ARBA00014389"/>
    </source>
</evidence>
<organism evidence="13">
    <name type="scientific">Rochambeau virus</name>
    <dbReference type="NCBI Taxonomy" id="380435"/>
    <lineage>
        <taxon>Viruses</taxon>
        <taxon>Riboviria</taxon>
        <taxon>Orthornavirae</taxon>
        <taxon>Negarnaviricota</taxon>
        <taxon>Haploviricotina</taxon>
        <taxon>Monjiviricetes</taxon>
        <taxon>Mononegavirales</taxon>
        <taxon>Rhabdoviridae</taxon>
        <taxon>Alpharhabdovirinae</taxon>
        <taxon>Curiovirus</taxon>
        <taxon>Curiovirus rochambeau</taxon>
    </lineage>
</organism>
<evidence type="ECO:0000256" key="2">
    <source>
        <dbReference type="ARBA" id="ARBA00004328"/>
    </source>
</evidence>
<dbReference type="SUPFAM" id="SSF140809">
    <property type="entry name" value="Rhabdovirus nucleoprotein-like"/>
    <property type="match status" value="1"/>
</dbReference>
<dbReference type="GO" id="GO:0003723">
    <property type="term" value="F:RNA binding"/>
    <property type="evidence" value="ECO:0007669"/>
    <property type="project" value="UniProtKB-KW"/>
</dbReference>
<dbReference type="InterPro" id="IPR023330">
    <property type="entry name" value="Rhabdovirus_ncapsid_N"/>
</dbReference>
<keyword evidence="7" id="KW-0694">RNA-binding</keyword>
<dbReference type="EMBL" id="DQ457104">
    <property type="protein sequence ID" value="ABE69218.1"/>
    <property type="molecule type" value="mRNA"/>
</dbReference>
<evidence type="ECO:0000256" key="9">
    <source>
        <dbReference type="ARBA" id="ARBA00023200"/>
    </source>
</evidence>
<dbReference type="InterPro" id="IPR000448">
    <property type="entry name" value="Rhabdo_ncapsid"/>
</dbReference>
<evidence type="ECO:0000256" key="11">
    <source>
        <dbReference type="ARBA" id="ARBA00033344"/>
    </source>
</evidence>
<protein>
    <recommendedName>
        <fullName evidence="3">Nucleoprotein</fullName>
    </recommendedName>
    <alternativeName>
        <fullName evidence="11">Nucleocapsid protein</fullName>
    </alternativeName>
</protein>
<accession>Q0QBR6</accession>
<evidence type="ECO:0000259" key="12">
    <source>
        <dbReference type="Pfam" id="PF00945"/>
    </source>
</evidence>
<proteinExistence type="evidence at transcript level"/>
<dbReference type="Pfam" id="PF00945">
    <property type="entry name" value="Rhabdo_ncap"/>
    <property type="match status" value="1"/>
</dbReference>
<sequence length="427" mass="48542">NTDKMFFCPTKEDVVPKLPSDDLAVQYPSTHFTNGGGRPMLQIEQIDYDLDEARDSVRTGIELGDLKLPIVIRFMQLALDKVKATLDDDWETFGVKIGSKGDSISPMDLLEVKLIKTPKLQSKTSKKASETDDHWMLFWILAHYRIGKTQNQNYKDSLITRLNEVIKTINHEAVDINEGKGTTSGWVNNSAYCKIAAVVDMYFFKFKTEEFSDLRMGTLVCRFRDCAGLLAFSHVIKVTNYDAREDLGLDLLRSIGSEIMRMLKPDQELDKPDSYMPYMMDLGLSSKSPYSSIMNPQFHAFSHIIASLLKSERSKNARISTEQNMSNVFANAKIVAFVTNKTLDMCKAFAKRGERSPDEEIEEAGDIEISDGSEIPKSSDPMEWYLFLKDKDFEIPREIEEWVNDESKKLVGSRPNTVGSFLYNNAY</sequence>
<keyword evidence="6" id="KW-0946">Virion</keyword>
<feature type="non-terminal residue" evidence="13">
    <location>
        <position position="1"/>
    </location>
</feature>
<dbReference type="InterPro" id="IPR035961">
    <property type="entry name" value="Rhabdovirus_nucleoprotein-like"/>
</dbReference>
<dbReference type="GO" id="GO:0019013">
    <property type="term" value="C:viral nucleocapsid"/>
    <property type="evidence" value="ECO:0007669"/>
    <property type="project" value="UniProtKB-KW"/>
</dbReference>
<evidence type="ECO:0000256" key="6">
    <source>
        <dbReference type="ARBA" id="ARBA00022844"/>
    </source>
</evidence>
<feature type="domain" description="Rhabdovirus nucleocapsid" evidence="12">
    <location>
        <begin position="11"/>
        <end position="409"/>
    </location>
</feature>
<evidence type="ECO:0000256" key="10">
    <source>
        <dbReference type="ARBA" id="ARBA00023274"/>
    </source>
</evidence>
<evidence type="ECO:0000256" key="4">
    <source>
        <dbReference type="ARBA" id="ARBA00022497"/>
    </source>
</evidence>
<keyword evidence="10" id="KW-0687">Ribonucleoprotein</keyword>
<keyword evidence="9" id="KW-1035">Host cytoplasm</keyword>
<evidence type="ECO:0000256" key="1">
    <source>
        <dbReference type="ARBA" id="ARBA00004192"/>
    </source>
</evidence>
<dbReference type="GO" id="GO:1990904">
    <property type="term" value="C:ribonucleoprotein complex"/>
    <property type="evidence" value="ECO:0007669"/>
    <property type="project" value="UniProtKB-KW"/>
</dbReference>
<keyword evidence="8 13" id="KW-0543">Viral nucleoprotein</keyword>
<dbReference type="Gene3D" id="1.10.3570.10">
    <property type="entry name" value="Rhabdovirus nucleocapsid protein like domain"/>
    <property type="match status" value="1"/>
</dbReference>
<dbReference type="GO" id="GO:0030430">
    <property type="term" value="C:host cell cytoplasm"/>
    <property type="evidence" value="ECO:0007669"/>
    <property type="project" value="UniProtKB-SubCell"/>
</dbReference>
<keyword evidence="5" id="KW-0167">Capsid protein</keyword>
<dbReference type="InterPro" id="IPR023331">
    <property type="entry name" value="Rhabdovirus_ncapsid_C"/>
</dbReference>
<dbReference type="GO" id="GO:0019029">
    <property type="term" value="C:helical viral capsid"/>
    <property type="evidence" value="ECO:0007669"/>
    <property type="project" value="UniProtKB-KW"/>
</dbReference>
<keyword evidence="4" id="KW-1139">Helical capsid protein</keyword>
<reference evidence="13" key="1">
    <citation type="journal article" date="2006" name="J. Gen. Virol.">
        <title>Phylogenetic relationships of seven previously unclassified viruses within the family Rhabdoviridae using partial nucleoprotein gene sequences.</title>
        <authorList>
            <person name="Kuzmin I.V."/>
            <person name="Hughes G.J."/>
            <person name="Rupprecht C.E."/>
        </authorList>
    </citation>
    <scope>NUCLEOTIDE SEQUENCE</scope>
    <source>
        <strain evidence="13">Rochambeau</strain>
    </source>
</reference>
<dbReference type="Gene3D" id="1.10.3610.10">
    <property type="entry name" value="Nucleoprotein"/>
    <property type="match status" value="1"/>
</dbReference>
<name>Q0QBR6_9RHAB</name>
<evidence type="ECO:0000313" key="13">
    <source>
        <dbReference type="EMBL" id="ABE69218.1"/>
    </source>
</evidence>
<comment type="subcellular location">
    <subcellularLocation>
        <location evidence="1">Host cytoplasm</location>
    </subcellularLocation>
    <subcellularLocation>
        <location evidence="2">Virion</location>
    </subcellularLocation>
</comment>
<evidence type="ECO:0000256" key="8">
    <source>
        <dbReference type="ARBA" id="ARBA00023086"/>
    </source>
</evidence>
<evidence type="ECO:0000256" key="7">
    <source>
        <dbReference type="ARBA" id="ARBA00022884"/>
    </source>
</evidence>
<evidence type="ECO:0000256" key="5">
    <source>
        <dbReference type="ARBA" id="ARBA00022561"/>
    </source>
</evidence>